<dbReference type="EMBL" id="JANBUJ010001703">
    <property type="protein sequence ID" value="KAJ2766415.1"/>
    <property type="molecule type" value="Genomic_DNA"/>
</dbReference>
<sequence length="296" mass="31384">MSTAELAAPHRAILAPPTPAGGGFRHSMSSGISSGISSGSSSPTARAITVLCPDCRNVQPNLVHDFGSGELLCADCNAVVGDRLIDSRSTQPRGGPAMSAGLLAARPMRSRTQGRMAAQKCERQERNLARAFGDIDDTCRAMDLAPAVVQVARELFRRVEVENLHRGKTIDAVVATCIFMACRQLSVPRTFKEICSLTRVPRKGIGRTFKQLKEKLGTASSPMSSDDLTARFCANLSLLSTAQECAVLLGQMAKQRDTLAGKSPVSAAGACIYMASHLVGQPRDTKVISQVAGVSE</sequence>
<keyword evidence="2" id="KW-1185">Reference proteome</keyword>
<protein>
    <submittedName>
        <fullName evidence="1">Transcription initiation factor IIB</fullName>
    </submittedName>
</protein>
<organism evidence="1 2">
    <name type="scientific">Coemansia nantahalensis</name>
    <dbReference type="NCBI Taxonomy" id="2789366"/>
    <lineage>
        <taxon>Eukaryota</taxon>
        <taxon>Fungi</taxon>
        <taxon>Fungi incertae sedis</taxon>
        <taxon>Zoopagomycota</taxon>
        <taxon>Kickxellomycotina</taxon>
        <taxon>Kickxellomycetes</taxon>
        <taxon>Kickxellales</taxon>
        <taxon>Kickxellaceae</taxon>
        <taxon>Coemansia</taxon>
    </lineage>
</organism>
<evidence type="ECO:0000313" key="2">
    <source>
        <dbReference type="Proteomes" id="UP001140234"/>
    </source>
</evidence>
<evidence type="ECO:0000313" key="1">
    <source>
        <dbReference type="EMBL" id="KAJ2766415.1"/>
    </source>
</evidence>
<accession>A0ACC1JS59</accession>
<proteinExistence type="predicted"/>
<reference evidence="1" key="1">
    <citation type="submission" date="2022-07" db="EMBL/GenBank/DDBJ databases">
        <title>Phylogenomic reconstructions and comparative analyses of Kickxellomycotina fungi.</title>
        <authorList>
            <person name="Reynolds N.K."/>
            <person name="Stajich J.E."/>
            <person name="Barry K."/>
            <person name="Grigoriev I.V."/>
            <person name="Crous P."/>
            <person name="Smith M.E."/>
        </authorList>
    </citation>
    <scope>NUCLEOTIDE SEQUENCE</scope>
    <source>
        <strain evidence="1">CBS 109366</strain>
    </source>
</reference>
<feature type="non-terminal residue" evidence="1">
    <location>
        <position position="296"/>
    </location>
</feature>
<comment type="caution">
    <text evidence="1">The sequence shown here is derived from an EMBL/GenBank/DDBJ whole genome shotgun (WGS) entry which is preliminary data.</text>
</comment>
<dbReference type="Proteomes" id="UP001140234">
    <property type="component" value="Unassembled WGS sequence"/>
</dbReference>
<gene>
    <name evidence="1" type="primary">SUA7_3</name>
    <name evidence="1" type="ORF">IWQ57_004370</name>
</gene>
<name>A0ACC1JS59_9FUNG</name>